<evidence type="ECO:0000256" key="6">
    <source>
        <dbReference type="ARBA" id="ARBA00022989"/>
    </source>
</evidence>
<comment type="similarity">
    <text evidence="8">Belongs to the exbB/tolQ family.</text>
</comment>
<dbReference type="EMBL" id="JACBXS010000032">
    <property type="protein sequence ID" value="NYS26069.1"/>
    <property type="molecule type" value="Genomic_DNA"/>
</dbReference>
<gene>
    <name evidence="11" type="ORF">HUK65_13835</name>
</gene>
<accession>A0A7Z0I1Z3</accession>
<feature type="transmembrane region" description="Helical" evidence="9">
    <location>
        <begin position="154"/>
        <end position="180"/>
    </location>
</feature>
<dbReference type="RefSeq" id="WP_179906864.1">
    <property type="nucleotide sequence ID" value="NZ_JACBXS010000032.1"/>
</dbReference>
<protein>
    <submittedName>
        <fullName evidence="11">MotA/TolQ/ExbB proton channel family protein</fullName>
    </submittedName>
</protein>
<dbReference type="PANTHER" id="PTHR30625:SF15">
    <property type="entry name" value="BIOPOLYMER TRANSPORT PROTEIN EXBB"/>
    <property type="match status" value="1"/>
</dbReference>
<evidence type="ECO:0000259" key="10">
    <source>
        <dbReference type="Pfam" id="PF01618"/>
    </source>
</evidence>
<keyword evidence="12" id="KW-1185">Reference proteome</keyword>
<feature type="transmembrane region" description="Helical" evidence="9">
    <location>
        <begin position="12"/>
        <end position="31"/>
    </location>
</feature>
<comment type="subcellular location">
    <subcellularLocation>
        <location evidence="1">Cell membrane</location>
        <topology evidence="1">Multi-pass membrane protein</topology>
    </subcellularLocation>
    <subcellularLocation>
        <location evidence="8">Membrane</location>
        <topology evidence="8">Multi-pass membrane protein</topology>
    </subcellularLocation>
</comment>
<evidence type="ECO:0000256" key="7">
    <source>
        <dbReference type="ARBA" id="ARBA00023136"/>
    </source>
</evidence>
<reference evidence="11 12" key="1">
    <citation type="journal article" date="2000" name="Arch. Microbiol.">
        <title>Rhodobaca bogoriensis gen. nov. and sp. nov., an alkaliphilic purple nonsulfur bacterium from African Rift Valley soda lakes.</title>
        <authorList>
            <person name="Milford A.D."/>
            <person name="Achenbach L.A."/>
            <person name="Jung D.O."/>
            <person name="Madigan M.T."/>
        </authorList>
    </citation>
    <scope>NUCLEOTIDE SEQUENCE [LARGE SCALE GENOMIC DNA]</scope>
    <source>
        <strain evidence="11 12">2376</strain>
    </source>
</reference>
<dbReference type="InterPro" id="IPR002898">
    <property type="entry name" value="MotA_ExbB_proton_chnl"/>
</dbReference>
<keyword evidence="3" id="KW-1003">Cell membrane</keyword>
<keyword evidence="7 9" id="KW-0472">Membrane</keyword>
<dbReference type="AlphaFoldDB" id="A0A7Z0I1Z3"/>
<keyword evidence="6 9" id="KW-1133">Transmembrane helix</keyword>
<evidence type="ECO:0000256" key="5">
    <source>
        <dbReference type="ARBA" id="ARBA00022927"/>
    </source>
</evidence>
<dbReference type="Pfam" id="PF01618">
    <property type="entry name" value="MotA_ExbB"/>
    <property type="match status" value="1"/>
</dbReference>
<dbReference type="GO" id="GO:0005886">
    <property type="term" value="C:plasma membrane"/>
    <property type="evidence" value="ECO:0007669"/>
    <property type="project" value="UniProtKB-SubCell"/>
</dbReference>
<keyword evidence="2 8" id="KW-0813">Transport</keyword>
<feature type="domain" description="MotA/TolQ/ExbB proton channel" evidence="10">
    <location>
        <begin position="71"/>
        <end position="192"/>
    </location>
</feature>
<comment type="caution">
    <text evidence="11">The sequence shown here is derived from an EMBL/GenBank/DDBJ whole genome shotgun (WGS) entry which is preliminary data.</text>
</comment>
<dbReference type="InterPro" id="IPR050790">
    <property type="entry name" value="ExbB/TolQ_transport"/>
</dbReference>
<organism evidence="11 12">
    <name type="scientific">Rhabdonatronobacter sediminivivens</name>
    <dbReference type="NCBI Taxonomy" id="2743469"/>
    <lineage>
        <taxon>Bacteria</taxon>
        <taxon>Pseudomonadati</taxon>
        <taxon>Pseudomonadota</taxon>
        <taxon>Alphaproteobacteria</taxon>
        <taxon>Rhodobacterales</taxon>
        <taxon>Paracoccaceae</taxon>
        <taxon>Rhabdonatronobacter</taxon>
    </lineage>
</organism>
<dbReference type="GO" id="GO:0017038">
    <property type="term" value="P:protein import"/>
    <property type="evidence" value="ECO:0007669"/>
    <property type="project" value="TreeGrafter"/>
</dbReference>
<evidence type="ECO:0000256" key="4">
    <source>
        <dbReference type="ARBA" id="ARBA00022692"/>
    </source>
</evidence>
<evidence type="ECO:0000256" key="8">
    <source>
        <dbReference type="RuleBase" id="RU004057"/>
    </source>
</evidence>
<evidence type="ECO:0000256" key="3">
    <source>
        <dbReference type="ARBA" id="ARBA00022475"/>
    </source>
</evidence>
<dbReference type="Proteomes" id="UP000529417">
    <property type="component" value="Unassembled WGS sequence"/>
</dbReference>
<dbReference type="PANTHER" id="PTHR30625">
    <property type="entry name" value="PROTEIN TOLQ"/>
    <property type="match status" value="1"/>
</dbReference>
<evidence type="ECO:0000313" key="12">
    <source>
        <dbReference type="Proteomes" id="UP000529417"/>
    </source>
</evidence>
<proteinExistence type="inferred from homology"/>
<sequence length="212" mass="21717">MNDIVDILQAGGPVILVLLALSLLSLTLIALKLVQLRGVRSGAALRDGALKQWLDGQHSAARNALSTGAAPADRVTATAMARFMDGRPAQAVEAEAELLGNQEVEAMNRHIRILELVAVISPLLGLLGTVLGMIESFQQLDLAGGSANASVLAGGIWRALLTTAAGLLVAIPAAAAAALFSARIEAAAQAIERAVGQLLVIERARAGTGPQG</sequence>
<name>A0A7Z0I1Z3_9RHOB</name>
<evidence type="ECO:0000256" key="2">
    <source>
        <dbReference type="ARBA" id="ARBA00022448"/>
    </source>
</evidence>
<evidence type="ECO:0000256" key="1">
    <source>
        <dbReference type="ARBA" id="ARBA00004651"/>
    </source>
</evidence>
<keyword evidence="5 8" id="KW-0653">Protein transport</keyword>
<evidence type="ECO:0000313" key="11">
    <source>
        <dbReference type="EMBL" id="NYS26069.1"/>
    </source>
</evidence>
<evidence type="ECO:0000256" key="9">
    <source>
        <dbReference type="SAM" id="Phobius"/>
    </source>
</evidence>
<keyword evidence="4 9" id="KW-0812">Transmembrane</keyword>
<feature type="transmembrane region" description="Helical" evidence="9">
    <location>
        <begin position="113"/>
        <end position="134"/>
    </location>
</feature>